<dbReference type="SUPFAM" id="SSF54593">
    <property type="entry name" value="Glyoxalase/Bleomycin resistance protein/Dihydroxybiphenyl dioxygenase"/>
    <property type="match status" value="1"/>
</dbReference>
<reference evidence="2 3" key="1">
    <citation type="journal article" date="2008" name="Int. J. Syst. Evol. Microbiol.">
        <title>Tessaracoccus flavescens sp. nov., isolated from marine sediment.</title>
        <authorList>
            <person name="Lee D.W."/>
            <person name="Lee S.D."/>
        </authorList>
    </citation>
    <scope>NUCLEOTIDE SEQUENCE [LARGE SCALE GENOMIC DNA]</scope>
    <source>
        <strain evidence="2 3">SST-39T</strain>
    </source>
</reference>
<gene>
    <name evidence="2" type="ORF">BW733_14135</name>
</gene>
<accession>A0A1Q2D0I4</accession>
<dbReference type="STRING" id="399497.BW733_14135"/>
<evidence type="ECO:0000259" key="1">
    <source>
        <dbReference type="PROSITE" id="PS51819"/>
    </source>
</evidence>
<dbReference type="Proteomes" id="UP000188235">
    <property type="component" value="Chromosome"/>
</dbReference>
<name>A0A1Q2D0I4_9ACTN</name>
<dbReference type="OrthoDB" id="5242506at2"/>
<proteinExistence type="predicted"/>
<dbReference type="CDD" id="cd07262">
    <property type="entry name" value="VOC_like"/>
    <property type="match status" value="1"/>
</dbReference>
<dbReference type="EMBL" id="CP019607">
    <property type="protein sequence ID" value="AQP51795.1"/>
    <property type="molecule type" value="Genomic_DNA"/>
</dbReference>
<evidence type="ECO:0000313" key="3">
    <source>
        <dbReference type="Proteomes" id="UP000188235"/>
    </source>
</evidence>
<dbReference type="RefSeq" id="WP_077351425.1">
    <property type="nucleotide sequence ID" value="NZ_CP019607.1"/>
</dbReference>
<dbReference type="PANTHER" id="PTHR35006:SF2">
    <property type="entry name" value="GLYOXALASE FAMILY PROTEIN (AFU_ORTHOLOGUE AFUA_5G14830)"/>
    <property type="match status" value="1"/>
</dbReference>
<sequence>MIDHLGIIVTDLERSALFYDEVLAVLGHRRLMDFGEAIGYGTDEPDFWISAGAKAEREDHIAFSAPDADAVRALHATAVSLGAEELHAPRLWLEYHEGYYAGFVRDPDGNNVEAVCHSVAPDQA</sequence>
<evidence type="ECO:0000313" key="2">
    <source>
        <dbReference type="EMBL" id="AQP51795.1"/>
    </source>
</evidence>
<organism evidence="2 3">
    <name type="scientific">Tessaracoccus flavescens</name>
    <dbReference type="NCBI Taxonomy" id="399497"/>
    <lineage>
        <taxon>Bacteria</taxon>
        <taxon>Bacillati</taxon>
        <taxon>Actinomycetota</taxon>
        <taxon>Actinomycetes</taxon>
        <taxon>Propionibacteriales</taxon>
        <taxon>Propionibacteriaceae</taxon>
        <taxon>Tessaracoccus</taxon>
    </lineage>
</organism>
<dbReference type="KEGG" id="tfa:BW733_14135"/>
<dbReference type="InterPro" id="IPR029068">
    <property type="entry name" value="Glyas_Bleomycin-R_OHBP_Dase"/>
</dbReference>
<dbReference type="AlphaFoldDB" id="A0A1Q2D0I4"/>
<dbReference type="Pfam" id="PF00903">
    <property type="entry name" value="Glyoxalase"/>
    <property type="match status" value="1"/>
</dbReference>
<keyword evidence="3" id="KW-1185">Reference proteome</keyword>
<feature type="domain" description="VOC" evidence="1">
    <location>
        <begin position="1"/>
        <end position="117"/>
    </location>
</feature>
<dbReference type="InterPro" id="IPR004360">
    <property type="entry name" value="Glyas_Fos-R_dOase_dom"/>
</dbReference>
<dbReference type="InterPro" id="IPR037523">
    <property type="entry name" value="VOC_core"/>
</dbReference>
<dbReference type="PROSITE" id="PS51819">
    <property type="entry name" value="VOC"/>
    <property type="match status" value="1"/>
</dbReference>
<dbReference type="PANTHER" id="PTHR35006">
    <property type="entry name" value="GLYOXALASE FAMILY PROTEIN (AFU_ORTHOLOGUE AFUA_5G14830)"/>
    <property type="match status" value="1"/>
</dbReference>
<protein>
    <submittedName>
        <fullName evidence="2">Glyoxalase</fullName>
    </submittedName>
</protein>
<dbReference type="Gene3D" id="3.10.180.10">
    <property type="entry name" value="2,3-Dihydroxybiphenyl 1,2-Dioxygenase, domain 1"/>
    <property type="match status" value="1"/>
</dbReference>